<proteinExistence type="predicted"/>
<dbReference type="EMBL" id="JAVDXV010000007">
    <property type="protein sequence ID" value="MDR7334527.1"/>
    <property type="molecule type" value="Genomic_DNA"/>
</dbReference>
<dbReference type="Pfam" id="PF00480">
    <property type="entry name" value="ROK"/>
    <property type="match status" value="1"/>
</dbReference>
<dbReference type="InterPro" id="IPR000600">
    <property type="entry name" value="ROK"/>
</dbReference>
<dbReference type="GO" id="GO:0004340">
    <property type="term" value="F:glucokinase activity"/>
    <property type="evidence" value="ECO:0007669"/>
    <property type="project" value="UniProtKB-EC"/>
</dbReference>
<sequence>MSEYVLAADLGGTKILAALVNERGETRHVLEAPTPAKAGAAAVVKALRELLQDAADGHQPRAIGLSLAGVIDAQTACVLDATDALPGWKGTDLRAELAHFGLPVTARNDVHAALLGEAWLGGLRGCRHGALLTLGTGLGAAFLADGQLHTGHNQLAGHLGRTEWLHQGRRVPLESLLSGTGLANLHGSAADGRDVIARLGLDATADSALRTWVNLLALQLHNLHWAFDPGRVLLGGGMIDAREHWWPLLERVTADLPLDIRPAELGSRAGLLGAAHLAWEAVA</sequence>
<keyword evidence="1" id="KW-0808">Transferase</keyword>
<name>A0ABU2ADF7_9BURK</name>
<protein>
    <submittedName>
        <fullName evidence="1">Glucokinase</fullName>
        <ecNumber evidence="1">2.7.1.2</ecNumber>
    </submittedName>
</protein>
<reference evidence="1 2" key="1">
    <citation type="submission" date="2023-07" db="EMBL/GenBank/DDBJ databases">
        <title>Sorghum-associated microbial communities from plants grown in Nebraska, USA.</title>
        <authorList>
            <person name="Schachtman D."/>
        </authorList>
    </citation>
    <scope>NUCLEOTIDE SEQUENCE [LARGE SCALE GENOMIC DNA]</scope>
    <source>
        <strain evidence="1 2">BE316</strain>
    </source>
</reference>
<organism evidence="1 2">
    <name type="scientific">Roseateles asaccharophilus</name>
    <dbReference type="NCBI Taxonomy" id="582607"/>
    <lineage>
        <taxon>Bacteria</taxon>
        <taxon>Pseudomonadati</taxon>
        <taxon>Pseudomonadota</taxon>
        <taxon>Betaproteobacteria</taxon>
        <taxon>Burkholderiales</taxon>
        <taxon>Sphaerotilaceae</taxon>
        <taxon>Roseateles</taxon>
    </lineage>
</organism>
<dbReference type="InterPro" id="IPR043129">
    <property type="entry name" value="ATPase_NBD"/>
</dbReference>
<dbReference type="PROSITE" id="PS01125">
    <property type="entry name" value="ROK"/>
    <property type="match status" value="1"/>
</dbReference>
<dbReference type="PANTHER" id="PTHR18964">
    <property type="entry name" value="ROK (REPRESSOR, ORF, KINASE) FAMILY"/>
    <property type="match status" value="1"/>
</dbReference>
<evidence type="ECO:0000313" key="2">
    <source>
        <dbReference type="Proteomes" id="UP001180825"/>
    </source>
</evidence>
<dbReference type="Gene3D" id="3.30.420.40">
    <property type="match status" value="2"/>
</dbReference>
<gene>
    <name evidence="1" type="ORF">J2X21_003683</name>
</gene>
<evidence type="ECO:0000313" key="1">
    <source>
        <dbReference type="EMBL" id="MDR7334527.1"/>
    </source>
</evidence>
<dbReference type="Proteomes" id="UP001180825">
    <property type="component" value="Unassembled WGS sequence"/>
</dbReference>
<dbReference type="SUPFAM" id="SSF53067">
    <property type="entry name" value="Actin-like ATPase domain"/>
    <property type="match status" value="1"/>
</dbReference>
<comment type="caution">
    <text evidence="1">The sequence shown here is derived from an EMBL/GenBank/DDBJ whole genome shotgun (WGS) entry which is preliminary data.</text>
</comment>
<dbReference type="PANTHER" id="PTHR18964:SF169">
    <property type="entry name" value="N-ACETYLMANNOSAMINE KINASE"/>
    <property type="match status" value="1"/>
</dbReference>
<keyword evidence="2" id="KW-1185">Reference proteome</keyword>
<dbReference type="RefSeq" id="WP_310331012.1">
    <property type="nucleotide sequence ID" value="NZ_JAVDXV010000007.1"/>
</dbReference>
<dbReference type="EC" id="2.7.1.2" evidence="1"/>
<accession>A0ABU2ADF7</accession>
<dbReference type="InterPro" id="IPR049874">
    <property type="entry name" value="ROK_cs"/>
</dbReference>